<evidence type="ECO:0000313" key="9">
    <source>
        <dbReference type="EMBL" id="CED82175.1"/>
    </source>
</evidence>
<dbReference type="EMBL" id="LN483124">
    <property type="protein sequence ID" value="CED82175.1"/>
    <property type="molecule type" value="Genomic_DNA"/>
</dbReference>
<evidence type="ECO:0000259" key="8">
    <source>
        <dbReference type="SMART" id="SM00363"/>
    </source>
</evidence>
<dbReference type="Gene3D" id="3.10.290.10">
    <property type="entry name" value="RNA-binding S4 domain"/>
    <property type="match status" value="1"/>
</dbReference>
<dbReference type="GO" id="GO:0019843">
    <property type="term" value="F:rRNA binding"/>
    <property type="evidence" value="ECO:0007669"/>
    <property type="project" value="UniProtKB-KW"/>
</dbReference>
<evidence type="ECO:0000256" key="1">
    <source>
        <dbReference type="ARBA" id="ARBA00007465"/>
    </source>
</evidence>
<organism evidence="9">
    <name type="scientific">Phaffia rhodozyma</name>
    <name type="common">Yeast</name>
    <name type="synonym">Xanthophyllomyces dendrorhous</name>
    <dbReference type="NCBI Taxonomy" id="264483"/>
    <lineage>
        <taxon>Eukaryota</taxon>
        <taxon>Fungi</taxon>
        <taxon>Dikarya</taxon>
        <taxon>Basidiomycota</taxon>
        <taxon>Agaricomycotina</taxon>
        <taxon>Tremellomycetes</taxon>
        <taxon>Cystofilobasidiales</taxon>
        <taxon>Mrakiaceae</taxon>
        <taxon>Phaffia</taxon>
    </lineage>
</organism>
<feature type="compositionally biased region" description="Low complexity" evidence="7">
    <location>
        <begin position="319"/>
        <end position="349"/>
    </location>
</feature>
<dbReference type="GO" id="GO:0005763">
    <property type="term" value="C:mitochondrial small ribosomal subunit"/>
    <property type="evidence" value="ECO:0007669"/>
    <property type="project" value="TreeGrafter"/>
</dbReference>
<dbReference type="CDD" id="cd00165">
    <property type="entry name" value="S4"/>
    <property type="match status" value="1"/>
</dbReference>
<dbReference type="InterPro" id="IPR002942">
    <property type="entry name" value="S4_RNA-bd"/>
</dbReference>
<keyword evidence="4" id="KW-0689">Ribosomal protein</keyword>
<dbReference type="PANTHER" id="PTHR11831:SF4">
    <property type="entry name" value="SMALL RIBOSOMAL SUBUNIT PROTEIN US4M"/>
    <property type="match status" value="1"/>
</dbReference>
<keyword evidence="5" id="KW-0687">Ribonucleoprotein</keyword>
<dbReference type="SUPFAM" id="SSF55174">
    <property type="entry name" value="Alpha-L RNA-binding motif"/>
    <property type="match status" value="1"/>
</dbReference>
<dbReference type="InterPro" id="IPR018079">
    <property type="entry name" value="Ribosomal_uS4_CS"/>
</dbReference>
<dbReference type="InterPro" id="IPR036986">
    <property type="entry name" value="S4_RNA-bd_sf"/>
</dbReference>
<keyword evidence="3 6" id="KW-0694">RNA-binding</keyword>
<feature type="region of interest" description="Disordered" evidence="7">
    <location>
        <begin position="229"/>
        <end position="248"/>
    </location>
</feature>
<evidence type="ECO:0000256" key="2">
    <source>
        <dbReference type="ARBA" id="ARBA00022730"/>
    </source>
</evidence>
<dbReference type="GO" id="GO:0042274">
    <property type="term" value="P:ribosomal small subunit biogenesis"/>
    <property type="evidence" value="ECO:0007669"/>
    <property type="project" value="TreeGrafter"/>
</dbReference>
<dbReference type="PANTHER" id="PTHR11831">
    <property type="entry name" value="30S 40S RIBOSOMAL PROTEIN"/>
    <property type="match status" value="1"/>
</dbReference>
<feature type="domain" description="RNA-binding S4" evidence="8">
    <location>
        <begin position="142"/>
        <end position="202"/>
    </location>
</feature>
<proteinExistence type="inferred from homology"/>
<comment type="similarity">
    <text evidence="1">Belongs to the universal ribosomal protein uS4 family.</text>
</comment>
<evidence type="ECO:0000256" key="5">
    <source>
        <dbReference type="ARBA" id="ARBA00023274"/>
    </source>
</evidence>
<protein>
    <submittedName>
        <fullName evidence="9">RNA-binding S4 domain</fullName>
    </submittedName>
</protein>
<sequence length="481" mass="53799">MRIKTNPYDVEKSMMRMGWNPTNVYNTWKRNAGPLAGQYNFRKSKDSLYQLRFRSKQHLRAYWGGSKIEDRQFRKWYLPSALPLIVPSALTSPTLNPKATSITRFSHPGKEGGRHLLEQEEMFRYHGSQAPVSPLMFREVERRLDHVIFRGGFARSAEEARGLIGSGAVRLNGNVERQCQIRLLPGDFLEIDPSSVKMLSIPDGSSILAAVDKDVVPLRKRQELLTKRPSATPVDEDGEESEQALGEKVNNGEGWKAVYRARLTSLLGMGAAEVDALFEKGEKKTRDLWLRRWNAIKKKEADAQDAVMQSKLASLSLGSPSATTDSTPSPSADVTSAGSSSEASSESSSPTGWQRPAMKPLTPTHHVPQPSDPPGTLHFNLPPFAGPSLFVPAYLQPNYAYCTLTYLRHPTARHKYEEIPSPFDAKGDVMKSAWEWYVQRRIRIKTFGGGLFPGGIDARARLKSRNRGPEIKRSGVVEDFY</sequence>
<accession>A0A0F7SNM0</accession>
<keyword evidence="2 6" id="KW-0699">rRNA-binding</keyword>
<reference evidence="9" key="1">
    <citation type="submission" date="2014-08" db="EMBL/GenBank/DDBJ databases">
        <authorList>
            <person name="Sharma Rahul"/>
            <person name="Thines Marco"/>
        </authorList>
    </citation>
    <scope>NUCLEOTIDE SEQUENCE</scope>
</reference>
<dbReference type="PROSITE" id="PS00632">
    <property type="entry name" value="RIBOSOMAL_S4"/>
    <property type="match status" value="1"/>
</dbReference>
<dbReference type="SMART" id="SM00363">
    <property type="entry name" value="S4"/>
    <property type="match status" value="1"/>
</dbReference>
<evidence type="ECO:0000256" key="4">
    <source>
        <dbReference type="ARBA" id="ARBA00022980"/>
    </source>
</evidence>
<evidence type="ECO:0000256" key="7">
    <source>
        <dbReference type="SAM" id="MobiDB-lite"/>
    </source>
</evidence>
<dbReference type="GO" id="GO:0003735">
    <property type="term" value="F:structural constituent of ribosome"/>
    <property type="evidence" value="ECO:0007669"/>
    <property type="project" value="TreeGrafter"/>
</dbReference>
<feature type="region of interest" description="Disordered" evidence="7">
    <location>
        <begin position="317"/>
        <end position="379"/>
    </location>
</feature>
<name>A0A0F7SNM0_PHARH</name>
<evidence type="ECO:0000256" key="6">
    <source>
        <dbReference type="PROSITE-ProRule" id="PRU00182"/>
    </source>
</evidence>
<dbReference type="Pfam" id="PF01479">
    <property type="entry name" value="S4"/>
    <property type="match status" value="1"/>
</dbReference>
<evidence type="ECO:0000256" key="3">
    <source>
        <dbReference type="ARBA" id="ARBA00022884"/>
    </source>
</evidence>
<dbReference type="InterPro" id="IPR022801">
    <property type="entry name" value="Ribosomal_uS4"/>
</dbReference>
<dbReference type="AlphaFoldDB" id="A0A0F7SNM0"/>
<dbReference type="PROSITE" id="PS50889">
    <property type="entry name" value="S4"/>
    <property type="match status" value="1"/>
</dbReference>